<evidence type="ECO:0000256" key="2">
    <source>
        <dbReference type="ARBA" id="ARBA00022679"/>
    </source>
</evidence>
<evidence type="ECO:0000256" key="5">
    <source>
        <dbReference type="ARBA" id="ARBA00022840"/>
    </source>
</evidence>
<dbReference type="GO" id="GO:0005952">
    <property type="term" value="C:cAMP-dependent protein kinase complex"/>
    <property type="evidence" value="ECO:0007669"/>
    <property type="project" value="TreeGrafter"/>
</dbReference>
<dbReference type="PANTHER" id="PTHR24353:SF37">
    <property type="entry name" value="CAMP-DEPENDENT PROTEIN KINASE CATALYTIC SUBUNIT PRKX"/>
    <property type="match status" value="1"/>
</dbReference>
<feature type="domain" description="AGC-kinase C-terminal" evidence="6">
    <location>
        <begin position="44"/>
        <end position="103"/>
    </location>
</feature>
<sequence>MIPYLAQHFYSLLHMPVSSVPLLLLRAGSLKNGAEDIKKHKWYRGLNWAALYNKQMEAFITCNVKSQDDTSLFDKYTDSVEESGPLINPAKDKELFSTFDEDF</sequence>
<dbReference type="GO" id="GO:0004691">
    <property type="term" value="F:cAMP-dependent protein kinase activity"/>
    <property type="evidence" value="ECO:0007669"/>
    <property type="project" value="TreeGrafter"/>
</dbReference>
<keyword evidence="3" id="KW-0547">Nucleotide-binding</keyword>
<keyword evidence="5" id="KW-0067">ATP-binding</keyword>
<evidence type="ECO:0000256" key="4">
    <source>
        <dbReference type="ARBA" id="ARBA00022777"/>
    </source>
</evidence>
<organism evidence="7">
    <name type="scientific">Chrysotila carterae</name>
    <name type="common">Marine alga</name>
    <name type="synonym">Syracosphaera carterae</name>
    <dbReference type="NCBI Taxonomy" id="13221"/>
    <lineage>
        <taxon>Eukaryota</taxon>
        <taxon>Haptista</taxon>
        <taxon>Haptophyta</taxon>
        <taxon>Prymnesiophyceae</taxon>
        <taxon>Isochrysidales</taxon>
        <taxon>Isochrysidaceae</taxon>
        <taxon>Chrysotila</taxon>
    </lineage>
</organism>
<dbReference type="AlphaFoldDB" id="A0A7S4B5K6"/>
<dbReference type="SMART" id="SM00133">
    <property type="entry name" value="S_TK_X"/>
    <property type="match status" value="1"/>
</dbReference>
<dbReference type="GO" id="GO:0005524">
    <property type="term" value="F:ATP binding"/>
    <property type="evidence" value="ECO:0007669"/>
    <property type="project" value="UniProtKB-KW"/>
</dbReference>
<gene>
    <name evidence="7" type="ORF">PCAR00345_LOCUS7431</name>
</gene>
<keyword evidence="4" id="KW-0418">Kinase</keyword>
<protein>
    <recommendedName>
        <fullName evidence="6">AGC-kinase C-terminal domain-containing protein</fullName>
    </recommendedName>
</protein>
<dbReference type="PANTHER" id="PTHR24353">
    <property type="entry name" value="CYCLIC NUCLEOTIDE-DEPENDENT PROTEIN KINASE"/>
    <property type="match status" value="1"/>
</dbReference>
<dbReference type="InterPro" id="IPR000961">
    <property type="entry name" value="AGC-kinase_C"/>
</dbReference>
<name>A0A7S4B5K6_CHRCT</name>
<keyword evidence="1" id="KW-0723">Serine/threonine-protein kinase</keyword>
<dbReference type="PROSITE" id="PS51285">
    <property type="entry name" value="AGC_KINASE_CTER"/>
    <property type="match status" value="1"/>
</dbReference>
<dbReference type="Gene3D" id="3.30.200.20">
    <property type="entry name" value="Phosphorylase Kinase, domain 1"/>
    <property type="match status" value="1"/>
</dbReference>
<accession>A0A7S4B5K6</accession>
<dbReference type="EMBL" id="HBIZ01012378">
    <property type="protein sequence ID" value="CAE0754844.1"/>
    <property type="molecule type" value="Transcribed_RNA"/>
</dbReference>
<reference evidence="7" key="1">
    <citation type="submission" date="2021-01" db="EMBL/GenBank/DDBJ databases">
        <authorList>
            <person name="Corre E."/>
            <person name="Pelletier E."/>
            <person name="Niang G."/>
            <person name="Scheremetjew M."/>
            <person name="Finn R."/>
            <person name="Kale V."/>
            <person name="Holt S."/>
            <person name="Cochrane G."/>
            <person name="Meng A."/>
            <person name="Brown T."/>
            <person name="Cohen L."/>
        </authorList>
    </citation>
    <scope>NUCLEOTIDE SEQUENCE</scope>
    <source>
        <strain evidence="7">CCMP645</strain>
    </source>
</reference>
<evidence type="ECO:0000256" key="1">
    <source>
        <dbReference type="ARBA" id="ARBA00022527"/>
    </source>
</evidence>
<evidence type="ECO:0000256" key="3">
    <source>
        <dbReference type="ARBA" id="ARBA00022741"/>
    </source>
</evidence>
<proteinExistence type="predicted"/>
<evidence type="ECO:0000259" key="6">
    <source>
        <dbReference type="PROSITE" id="PS51285"/>
    </source>
</evidence>
<dbReference type="Gene3D" id="1.10.510.10">
    <property type="entry name" value="Transferase(Phosphotransferase) domain 1"/>
    <property type="match status" value="1"/>
</dbReference>
<keyword evidence="2" id="KW-0808">Transferase</keyword>
<evidence type="ECO:0000313" key="7">
    <source>
        <dbReference type="EMBL" id="CAE0754844.1"/>
    </source>
</evidence>